<accession>A0A3B0CJ04</accession>
<comment type="caution">
    <text evidence="8">The sequence shown here is derived from an EMBL/GenBank/DDBJ whole genome shotgun (WGS) entry which is preliminary data.</text>
</comment>
<dbReference type="AlphaFoldDB" id="A0A3B0CJ04"/>
<keyword evidence="9" id="KW-1185">Reference proteome</keyword>
<evidence type="ECO:0000256" key="7">
    <source>
        <dbReference type="SAM" id="Phobius"/>
    </source>
</evidence>
<keyword evidence="4 7" id="KW-0812">Transmembrane</keyword>
<organism evidence="8 9">
    <name type="scientific">Paenibacillus ginsengarvi</name>
    <dbReference type="NCBI Taxonomy" id="400777"/>
    <lineage>
        <taxon>Bacteria</taxon>
        <taxon>Bacillati</taxon>
        <taxon>Bacillota</taxon>
        <taxon>Bacilli</taxon>
        <taxon>Bacillales</taxon>
        <taxon>Paenibacillaceae</taxon>
        <taxon>Paenibacillus</taxon>
    </lineage>
</organism>
<dbReference type="PANTHER" id="PTHR34184">
    <property type="entry name" value="UPF0718 PROTEIN YCGR"/>
    <property type="match status" value="1"/>
</dbReference>
<comment type="similarity">
    <text evidence="2">Belongs to the UPF0718 family.</text>
</comment>
<keyword evidence="6 7" id="KW-0472">Membrane</keyword>
<name>A0A3B0CJ04_9BACL</name>
<feature type="transmembrane region" description="Helical" evidence="7">
    <location>
        <begin position="107"/>
        <end position="132"/>
    </location>
</feature>
<protein>
    <submittedName>
        <fullName evidence="8">Permease</fullName>
    </submittedName>
</protein>
<dbReference type="Pfam" id="PF03773">
    <property type="entry name" value="ArsP_1"/>
    <property type="match status" value="1"/>
</dbReference>
<dbReference type="OrthoDB" id="9810876at2"/>
<keyword evidence="3" id="KW-1003">Cell membrane</keyword>
<dbReference type="Proteomes" id="UP000282311">
    <property type="component" value="Unassembled WGS sequence"/>
</dbReference>
<gene>
    <name evidence="8" type="ORF">D7M11_13120</name>
</gene>
<evidence type="ECO:0000313" key="9">
    <source>
        <dbReference type="Proteomes" id="UP000282311"/>
    </source>
</evidence>
<keyword evidence="5 7" id="KW-1133">Transmembrane helix</keyword>
<feature type="transmembrane region" description="Helical" evidence="7">
    <location>
        <begin position="261"/>
        <end position="282"/>
    </location>
</feature>
<dbReference type="InterPro" id="IPR052923">
    <property type="entry name" value="UPF0718"/>
</dbReference>
<feature type="transmembrane region" description="Helical" evidence="7">
    <location>
        <begin position="33"/>
        <end position="59"/>
    </location>
</feature>
<evidence type="ECO:0000256" key="4">
    <source>
        <dbReference type="ARBA" id="ARBA00022692"/>
    </source>
</evidence>
<dbReference type="InterPro" id="IPR005524">
    <property type="entry name" value="DUF318"/>
</dbReference>
<dbReference type="EMBL" id="RBAH01000008">
    <property type="protein sequence ID" value="RKN84554.1"/>
    <property type="molecule type" value="Genomic_DNA"/>
</dbReference>
<sequence>MLASAAIVVAMNPVVFTALPPLLLADLQSFKTMLIGIVLEALPFILLGVLVSSLMQLFISEKTIRRLVPRNPLLGILFACALGILFPICECGLIPVVRKLLAKGMPLYIAVVFIVVGPVVNPVVFAATYVAFRGNPAIVYSRMGLALLVGVLIGLIVYRFVRINPLRSGKTPGDRAHSDEHMHDHGHEHHREGKLFAMLRHAADEFFDMGKFLLFGSVVTAAIQTFIPRQDLLQLGQGEYGSHLFMMGFAYILSLCSTSDAFVAASLATTFTSGSLLTFLVFGPMLDFKSTLMLLAVFRARFVVLLAIAIAVFVLAGSLWFESLFL</sequence>
<evidence type="ECO:0000256" key="2">
    <source>
        <dbReference type="ARBA" id="ARBA00006386"/>
    </source>
</evidence>
<feature type="transmembrane region" description="Helical" evidence="7">
    <location>
        <begin position="209"/>
        <end position="227"/>
    </location>
</feature>
<evidence type="ECO:0000256" key="5">
    <source>
        <dbReference type="ARBA" id="ARBA00022989"/>
    </source>
</evidence>
<evidence type="ECO:0000256" key="1">
    <source>
        <dbReference type="ARBA" id="ARBA00004651"/>
    </source>
</evidence>
<proteinExistence type="inferred from homology"/>
<dbReference type="GO" id="GO:0005886">
    <property type="term" value="C:plasma membrane"/>
    <property type="evidence" value="ECO:0007669"/>
    <property type="project" value="UniProtKB-SubCell"/>
</dbReference>
<evidence type="ECO:0000256" key="6">
    <source>
        <dbReference type="ARBA" id="ARBA00023136"/>
    </source>
</evidence>
<comment type="subcellular location">
    <subcellularLocation>
        <location evidence="1">Cell membrane</location>
        <topology evidence="1">Multi-pass membrane protein</topology>
    </subcellularLocation>
</comment>
<feature type="transmembrane region" description="Helical" evidence="7">
    <location>
        <begin position="302"/>
        <end position="321"/>
    </location>
</feature>
<feature type="transmembrane region" description="Helical" evidence="7">
    <location>
        <begin position="71"/>
        <end position="95"/>
    </location>
</feature>
<dbReference type="PANTHER" id="PTHR34184:SF4">
    <property type="entry name" value="UPF0718 PROTEIN YCGR"/>
    <property type="match status" value="1"/>
</dbReference>
<feature type="transmembrane region" description="Helical" evidence="7">
    <location>
        <begin position="144"/>
        <end position="161"/>
    </location>
</feature>
<evidence type="ECO:0000256" key="3">
    <source>
        <dbReference type="ARBA" id="ARBA00022475"/>
    </source>
</evidence>
<reference evidence="8 9" key="1">
    <citation type="journal article" date="2007" name="Int. J. Syst. Evol. Microbiol.">
        <title>Paenibacillus ginsengarvi sp. nov., isolated from soil from ginseng cultivation.</title>
        <authorList>
            <person name="Yoon M.H."/>
            <person name="Ten L.N."/>
            <person name="Im W.T."/>
        </authorList>
    </citation>
    <scope>NUCLEOTIDE SEQUENCE [LARGE SCALE GENOMIC DNA]</scope>
    <source>
        <strain evidence="8 9">KCTC 13059</strain>
    </source>
</reference>
<evidence type="ECO:0000313" key="8">
    <source>
        <dbReference type="EMBL" id="RKN84554.1"/>
    </source>
</evidence>